<gene>
    <name evidence="1" type="ORF">CEP54_004572</name>
</gene>
<organism evidence="1 2">
    <name type="scientific">Fusarium duplospermum</name>
    <dbReference type="NCBI Taxonomy" id="1325734"/>
    <lineage>
        <taxon>Eukaryota</taxon>
        <taxon>Fungi</taxon>
        <taxon>Dikarya</taxon>
        <taxon>Ascomycota</taxon>
        <taxon>Pezizomycotina</taxon>
        <taxon>Sordariomycetes</taxon>
        <taxon>Hypocreomycetidae</taxon>
        <taxon>Hypocreales</taxon>
        <taxon>Nectriaceae</taxon>
        <taxon>Fusarium</taxon>
        <taxon>Fusarium solani species complex</taxon>
    </lineage>
</organism>
<comment type="caution">
    <text evidence="1">The sequence shown here is derived from an EMBL/GenBank/DDBJ whole genome shotgun (WGS) entry which is preliminary data.</text>
</comment>
<keyword evidence="2" id="KW-1185">Reference proteome</keyword>
<name>A0A428QHB8_9HYPO</name>
<dbReference type="AlphaFoldDB" id="A0A428QHB8"/>
<protein>
    <submittedName>
        <fullName evidence="1">Uncharacterized protein</fullName>
    </submittedName>
</protein>
<proteinExistence type="predicted"/>
<dbReference type="Proteomes" id="UP000288168">
    <property type="component" value="Unassembled WGS sequence"/>
</dbReference>
<dbReference type="EMBL" id="NKCI01000032">
    <property type="protein sequence ID" value="RSL64702.1"/>
    <property type="molecule type" value="Genomic_DNA"/>
</dbReference>
<evidence type="ECO:0000313" key="2">
    <source>
        <dbReference type="Proteomes" id="UP000288168"/>
    </source>
</evidence>
<reference evidence="1 2" key="1">
    <citation type="submission" date="2017-06" db="EMBL/GenBank/DDBJ databases">
        <title>Comparative genomic analysis of Ambrosia Fusariam Clade fungi.</title>
        <authorList>
            <person name="Stajich J.E."/>
            <person name="Carrillo J."/>
            <person name="Kijimoto T."/>
            <person name="Eskalen A."/>
            <person name="O'Donnell K."/>
            <person name="Kasson M."/>
        </authorList>
    </citation>
    <scope>NUCLEOTIDE SEQUENCE [LARGE SCALE GENOMIC DNA]</scope>
    <source>
        <strain evidence="1 2">NRRL62584</strain>
    </source>
</reference>
<accession>A0A428QHB8</accession>
<sequence>MSSGRWVFHSDRWVMMEVMMEVMSGIRGPSWTEGIDLIMFRAMTLVSAGTSVGPGGSNLRLVVVPEVMGRRRMRQGGRIFAESMGRRCVRQGSWVFAESMGG</sequence>
<evidence type="ECO:0000313" key="1">
    <source>
        <dbReference type="EMBL" id="RSL64702.1"/>
    </source>
</evidence>